<gene>
    <name evidence="2" type="ORF">GCM10009744_08830</name>
</gene>
<proteinExistence type="predicted"/>
<evidence type="ECO:0000256" key="1">
    <source>
        <dbReference type="SAM" id="MobiDB-lite"/>
    </source>
</evidence>
<organism evidence="2 3">
    <name type="scientific">Kribbella alba</name>
    <dbReference type="NCBI Taxonomy" id="190197"/>
    <lineage>
        <taxon>Bacteria</taxon>
        <taxon>Bacillati</taxon>
        <taxon>Actinomycetota</taxon>
        <taxon>Actinomycetes</taxon>
        <taxon>Propionibacteriales</taxon>
        <taxon>Kribbellaceae</taxon>
        <taxon>Kribbella</taxon>
    </lineage>
</organism>
<feature type="region of interest" description="Disordered" evidence="1">
    <location>
        <begin position="1"/>
        <end position="47"/>
    </location>
</feature>
<comment type="caution">
    <text evidence="2">The sequence shown here is derived from an EMBL/GenBank/DDBJ whole genome shotgun (WGS) entry which is preliminary data.</text>
</comment>
<sequence>MSFSAPGPRRDDSLSVTRTQGAPKVPGAPPASRPPLAGDQVVSSGPPALQRLLSHEQSRSAARSAGDKRLADSALRDVVGDLDGLLQSAAAHLQETSGRRSRKQLRKAVPQLVAIDELGYLPLGEVAEFLDLSRADVAGVLATLSEHGDVTPAERRAARDQIGRLRAQLQEVEINRDHSLLDQLIGYVVKIALLVGVAVAATPLGALAVGDSVLSEAIKTGVIALVALGLQQGVDLAREWQKDHDPYAVAQRMHAALLEELSLARNLSKSPAYAGEHTIIEFRLQLRCATARITSLPLEWEHKQEYWLILDQIALALDHQTPKTLILLHRKLQTIPPPKTHG</sequence>
<dbReference type="RefSeq" id="WP_344108993.1">
    <property type="nucleotide sequence ID" value="NZ_BAAANE010000003.1"/>
</dbReference>
<protein>
    <submittedName>
        <fullName evidence="2">Uncharacterized protein</fullName>
    </submittedName>
</protein>
<keyword evidence="3" id="KW-1185">Reference proteome</keyword>
<evidence type="ECO:0000313" key="2">
    <source>
        <dbReference type="EMBL" id="GAA1623715.1"/>
    </source>
</evidence>
<dbReference type="Proteomes" id="UP001501319">
    <property type="component" value="Unassembled WGS sequence"/>
</dbReference>
<evidence type="ECO:0000313" key="3">
    <source>
        <dbReference type="Proteomes" id="UP001501319"/>
    </source>
</evidence>
<dbReference type="EMBL" id="BAAANE010000003">
    <property type="protein sequence ID" value="GAA1623715.1"/>
    <property type="molecule type" value="Genomic_DNA"/>
</dbReference>
<accession>A0ABN2F0A3</accession>
<name>A0ABN2F0A3_9ACTN</name>
<reference evidence="2 3" key="1">
    <citation type="journal article" date="2019" name="Int. J. Syst. Evol. Microbiol.">
        <title>The Global Catalogue of Microorganisms (GCM) 10K type strain sequencing project: providing services to taxonomists for standard genome sequencing and annotation.</title>
        <authorList>
            <consortium name="The Broad Institute Genomics Platform"/>
            <consortium name="The Broad Institute Genome Sequencing Center for Infectious Disease"/>
            <person name="Wu L."/>
            <person name="Ma J."/>
        </authorList>
    </citation>
    <scope>NUCLEOTIDE SEQUENCE [LARGE SCALE GENOMIC DNA]</scope>
    <source>
        <strain evidence="2 3">JCM 14306</strain>
    </source>
</reference>